<evidence type="ECO:0000313" key="2">
    <source>
        <dbReference type="EMBL" id="KXL54453.1"/>
    </source>
</evidence>
<proteinExistence type="predicted"/>
<dbReference type="Gene3D" id="3.30.420.130">
    <property type="entry name" value="Dinitrogenase iron-molybdenum cofactor biosynthesis domain"/>
    <property type="match status" value="1"/>
</dbReference>
<keyword evidence="3" id="KW-1185">Reference proteome</keyword>
<dbReference type="Proteomes" id="UP000070539">
    <property type="component" value="Unassembled WGS sequence"/>
</dbReference>
<evidence type="ECO:0000313" key="3">
    <source>
        <dbReference type="Proteomes" id="UP000070539"/>
    </source>
</evidence>
<dbReference type="AlphaFoldDB" id="A0A136WJ44"/>
<feature type="domain" description="Dinitrogenase iron-molybdenum cofactor biosynthesis" evidence="1">
    <location>
        <begin position="51"/>
        <end position="134"/>
    </location>
</feature>
<dbReference type="EMBL" id="LRVM01000001">
    <property type="protein sequence ID" value="KXL54453.1"/>
    <property type="molecule type" value="Genomic_DNA"/>
</dbReference>
<name>A0A136WJ44_9FIRM</name>
<protein>
    <submittedName>
        <fullName evidence="2">Dinitrogenase iron-molybdenum cofactor</fullName>
    </submittedName>
</protein>
<evidence type="ECO:0000259" key="1">
    <source>
        <dbReference type="Pfam" id="PF02579"/>
    </source>
</evidence>
<comment type="caution">
    <text evidence="2">The sequence shown here is derived from an EMBL/GenBank/DDBJ whole genome shotgun (WGS) entry which is preliminary data.</text>
</comment>
<organism evidence="2 3">
    <name type="scientific">Anaerotignum neopropionicum</name>
    <dbReference type="NCBI Taxonomy" id="36847"/>
    <lineage>
        <taxon>Bacteria</taxon>
        <taxon>Bacillati</taxon>
        <taxon>Bacillota</taxon>
        <taxon>Clostridia</taxon>
        <taxon>Lachnospirales</taxon>
        <taxon>Anaerotignaceae</taxon>
        <taxon>Anaerotignum</taxon>
    </lineage>
</organism>
<dbReference type="SUPFAM" id="SSF53146">
    <property type="entry name" value="Nitrogenase accessory factor-like"/>
    <property type="match status" value="1"/>
</dbReference>
<dbReference type="STRING" id="36847.CLNEO_05590"/>
<sequence>MESFSLFEKQASSKAWVPVTRKKEAVGGENRKISRAFGGGFLRVAIPTRNGKIEAFFSRAEEFTIYEVEIELVKSKELVPIGAKDLGRFLMEEAINVVICGKIRSGVRNILRLKRVELIYGVSGDADDIMIRYLSGERLGNVDENAYWSKDEEGLE</sequence>
<gene>
    <name evidence="2" type="ORF">CLNEO_05590</name>
</gene>
<accession>A0A136WJ44</accession>
<dbReference type="InterPro" id="IPR003731">
    <property type="entry name" value="Di-Nase_FeMo-co_biosynth"/>
</dbReference>
<reference evidence="2 3" key="1">
    <citation type="submission" date="2016-01" db="EMBL/GenBank/DDBJ databases">
        <title>Genome sequence of Clostridium neopropionicum X4, DSM-3847.</title>
        <authorList>
            <person name="Poehlein A."/>
            <person name="Beck M.H."/>
            <person name="Bengelsdorf F.R."/>
            <person name="Daniel R."/>
            <person name="Duerre P."/>
        </authorList>
    </citation>
    <scope>NUCLEOTIDE SEQUENCE [LARGE SCALE GENOMIC DNA]</scope>
    <source>
        <strain evidence="2 3">DSM-3847</strain>
    </source>
</reference>
<dbReference type="Pfam" id="PF02579">
    <property type="entry name" value="Nitro_FeMo-Co"/>
    <property type="match status" value="1"/>
</dbReference>
<dbReference type="InterPro" id="IPR036105">
    <property type="entry name" value="DiNase_FeMo-co_biosyn_sf"/>
</dbReference>